<accession>A0ABQ9Z2Q5</accession>
<comment type="caution">
    <text evidence="2">The sequence shown here is derived from an EMBL/GenBank/DDBJ whole genome shotgun (WGS) entry which is preliminary data.</text>
</comment>
<keyword evidence="1" id="KW-0732">Signal</keyword>
<evidence type="ECO:0000256" key="1">
    <source>
        <dbReference type="SAM" id="SignalP"/>
    </source>
</evidence>
<gene>
    <name evidence="2" type="ORF">OUZ56_012280</name>
</gene>
<keyword evidence="3" id="KW-1185">Reference proteome</keyword>
<sequence>MTWLRRSFLDPLLRHLLLGLKQIGFHCSHYQERLLHVEMEAIGSGVGVDEVGRGHASSCKVTLKLRQLQRFT</sequence>
<reference evidence="2 3" key="1">
    <citation type="journal article" date="2023" name="Nucleic Acids Res.">
        <title>The hologenome of Daphnia magna reveals possible DNA methylation and microbiome-mediated evolution of the host genome.</title>
        <authorList>
            <person name="Chaturvedi A."/>
            <person name="Li X."/>
            <person name="Dhandapani V."/>
            <person name="Marshall H."/>
            <person name="Kissane S."/>
            <person name="Cuenca-Cambronero M."/>
            <person name="Asole G."/>
            <person name="Calvet F."/>
            <person name="Ruiz-Romero M."/>
            <person name="Marangio P."/>
            <person name="Guigo R."/>
            <person name="Rago D."/>
            <person name="Mirbahai L."/>
            <person name="Eastwood N."/>
            <person name="Colbourne J.K."/>
            <person name="Zhou J."/>
            <person name="Mallon E."/>
            <person name="Orsini L."/>
        </authorList>
    </citation>
    <scope>NUCLEOTIDE SEQUENCE [LARGE SCALE GENOMIC DNA]</scope>
    <source>
        <strain evidence="2">LRV0_1</strain>
    </source>
</reference>
<protein>
    <recommendedName>
        <fullName evidence="4">Secreted protein</fullName>
    </recommendedName>
</protein>
<evidence type="ECO:0000313" key="3">
    <source>
        <dbReference type="Proteomes" id="UP001234178"/>
    </source>
</evidence>
<feature type="chain" id="PRO_5046301190" description="Secreted protein" evidence="1">
    <location>
        <begin position="20"/>
        <end position="72"/>
    </location>
</feature>
<evidence type="ECO:0000313" key="2">
    <source>
        <dbReference type="EMBL" id="KAK4007119.1"/>
    </source>
</evidence>
<proteinExistence type="predicted"/>
<name>A0ABQ9Z2Q5_9CRUS</name>
<dbReference type="EMBL" id="JAOYFB010000002">
    <property type="protein sequence ID" value="KAK4007119.1"/>
    <property type="molecule type" value="Genomic_DNA"/>
</dbReference>
<organism evidence="2 3">
    <name type="scientific">Daphnia magna</name>
    <dbReference type="NCBI Taxonomy" id="35525"/>
    <lineage>
        <taxon>Eukaryota</taxon>
        <taxon>Metazoa</taxon>
        <taxon>Ecdysozoa</taxon>
        <taxon>Arthropoda</taxon>
        <taxon>Crustacea</taxon>
        <taxon>Branchiopoda</taxon>
        <taxon>Diplostraca</taxon>
        <taxon>Cladocera</taxon>
        <taxon>Anomopoda</taxon>
        <taxon>Daphniidae</taxon>
        <taxon>Daphnia</taxon>
    </lineage>
</organism>
<feature type="signal peptide" evidence="1">
    <location>
        <begin position="1"/>
        <end position="19"/>
    </location>
</feature>
<evidence type="ECO:0008006" key="4">
    <source>
        <dbReference type="Google" id="ProtNLM"/>
    </source>
</evidence>
<dbReference type="Proteomes" id="UP001234178">
    <property type="component" value="Unassembled WGS sequence"/>
</dbReference>